<dbReference type="AlphaFoldDB" id="A0A518RKW3"/>
<organism evidence="2 3">
    <name type="scientific">Sphingomonas suaedae</name>
    <dbReference type="NCBI Taxonomy" id="2599297"/>
    <lineage>
        <taxon>Bacteria</taxon>
        <taxon>Pseudomonadati</taxon>
        <taxon>Pseudomonadota</taxon>
        <taxon>Alphaproteobacteria</taxon>
        <taxon>Sphingomonadales</taxon>
        <taxon>Sphingomonadaceae</taxon>
        <taxon>Sphingomonas</taxon>
    </lineage>
</organism>
<keyword evidence="3" id="KW-1185">Reference proteome</keyword>
<dbReference type="EMBL" id="CP042239">
    <property type="protein sequence ID" value="QDX28075.1"/>
    <property type="molecule type" value="Genomic_DNA"/>
</dbReference>
<protein>
    <submittedName>
        <fullName evidence="2">Uncharacterized protein</fullName>
    </submittedName>
</protein>
<sequence length="67" mass="6745">MTKKKPVQADGKGTSVASDGVTIPASEGESGGGAYPNPHTGKKPKGFDGGQSDKAYRGPDNPNATTK</sequence>
<dbReference type="Proteomes" id="UP000318055">
    <property type="component" value="Chromosome"/>
</dbReference>
<proteinExistence type="predicted"/>
<evidence type="ECO:0000313" key="3">
    <source>
        <dbReference type="Proteomes" id="UP000318055"/>
    </source>
</evidence>
<gene>
    <name evidence="2" type="ORF">FPZ54_02980</name>
</gene>
<evidence type="ECO:0000256" key="1">
    <source>
        <dbReference type="SAM" id="MobiDB-lite"/>
    </source>
</evidence>
<name>A0A518RKW3_9SPHN</name>
<evidence type="ECO:0000313" key="2">
    <source>
        <dbReference type="EMBL" id="QDX28075.1"/>
    </source>
</evidence>
<dbReference type="OrthoDB" id="7573856at2"/>
<dbReference type="KEGG" id="ssua:FPZ54_02980"/>
<accession>A0A518RKW3</accession>
<feature type="region of interest" description="Disordered" evidence="1">
    <location>
        <begin position="1"/>
        <end position="67"/>
    </location>
</feature>
<dbReference type="RefSeq" id="WP_145849545.1">
    <property type="nucleotide sequence ID" value="NZ_CP042239.1"/>
</dbReference>
<reference evidence="2 3" key="1">
    <citation type="submission" date="2019-07" db="EMBL/GenBank/DDBJ databases">
        <title>Sphingomonas alkalisoli sp. nov., isolated from rhizosphere soil of Suaedae salsa.</title>
        <authorList>
            <person name="Zhang H."/>
            <person name="Xu L."/>
            <person name="Zhang J.-X."/>
            <person name="Sun J.-Q."/>
        </authorList>
    </citation>
    <scope>NUCLEOTIDE SEQUENCE [LARGE SCALE GENOMIC DNA]</scope>
    <source>
        <strain evidence="2 3">XS-10</strain>
    </source>
</reference>